<accession>A0ABW1QYE5</accession>
<comment type="caution">
    <text evidence="1">The sequence shown here is derived from an EMBL/GenBank/DDBJ whole genome shotgun (WGS) entry which is preliminary data.</text>
</comment>
<proteinExistence type="predicted"/>
<reference evidence="2" key="1">
    <citation type="journal article" date="2019" name="Int. J. Syst. Evol. Microbiol.">
        <title>The Global Catalogue of Microorganisms (GCM) 10K type strain sequencing project: providing services to taxonomists for standard genome sequencing and annotation.</title>
        <authorList>
            <consortium name="The Broad Institute Genomics Platform"/>
            <consortium name="The Broad Institute Genome Sequencing Center for Infectious Disease"/>
            <person name="Wu L."/>
            <person name="Ma J."/>
        </authorList>
    </citation>
    <scope>NUCLEOTIDE SEQUENCE [LARGE SCALE GENOMIC DNA]</scope>
    <source>
        <strain evidence="2">DFY28</strain>
    </source>
</reference>
<protein>
    <submittedName>
        <fullName evidence="1">Uncharacterized protein</fullName>
    </submittedName>
</protein>
<name>A0ABW1QYE5_9ACTN</name>
<dbReference type="Pfam" id="PF24716">
    <property type="entry name" value="WapI"/>
    <property type="match status" value="1"/>
</dbReference>
<gene>
    <name evidence="1" type="ORF">ACFPWU_12840</name>
</gene>
<organism evidence="1 2">
    <name type="scientific">Nocardioides yefusunii</name>
    <dbReference type="NCBI Taxonomy" id="2500546"/>
    <lineage>
        <taxon>Bacteria</taxon>
        <taxon>Bacillati</taxon>
        <taxon>Actinomycetota</taxon>
        <taxon>Actinomycetes</taxon>
        <taxon>Propionibacteriales</taxon>
        <taxon>Nocardioidaceae</taxon>
        <taxon>Nocardioides</taxon>
    </lineage>
</organism>
<sequence length="160" mass="17776">MKLRSDDGTTTVEITPVGYELAVPDRHDDDEWLRVRIGVEQVAGEFWTVTHPCLTVSELIALTHWLRSPHTRSVEFVEPLVALRRAPDADGVVEVAFSHEALPPSLQVGEPRDWLGGVHVLQFRISQDVLTVAADALAAEAAEFPARQRSGSLRRPRLRA</sequence>
<dbReference type="EMBL" id="JBHSQI010000007">
    <property type="protein sequence ID" value="MFC6154549.1"/>
    <property type="molecule type" value="Genomic_DNA"/>
</dbReference>
<keyword evidence="2" id="KW-1185">Reference proteome</keyword>
<dbReference type="RefSeq" id="WP_164878809.1">
    <property type="nucleotide sequence ID" value="NZ_CP034929.1"/>
</dbReference>
<evidence type="ECO:0000313" key="1">
    <source>
        <dbReference type="EMBL" id="MFC6154549.1"/>
    </source>
</evidence>
<evidence type="ECO:0000313" key="2">
    <source>
        <dbReference type="Proteomes" id="UP001596098"/>
    </source>
</evidence>
<dbReference type="Proteomes" id="UP001596098">
    <property type="component" value="Unassembled WGS sequence"/>
</dbReference>
<dbReference type="InterPro" id="IPR056510">
    <property type="entry name" value="WapI"/>
</dbReference>